<proteinExistence type="predicted"/>
<feature type="transmembrane region" description="Helical" evidence="1">
    <location>
        <begin position="437"/>
        <end position="458"/>
    </location>
</feature>
<feature type="transmembrane region" description="Helical" evidence="1">
    <location>
        <begin position="187"/>
        <end position="215"/>
    </location>
</feature>
<keyword evidence="1" id="KW-1133">Transmembrane helix</keyword>
<gene>
    <name evidence="2" type="ORF">FKZ61_22410</name>
</gene>
<protein>
    <recommendedName>
        <fullName evidence="4">Glycosyltransferase RgtA/B/C/D-like domain-containing protein</fullName>
    </recommendedName>
</protein>
<dbReference type="EMBL" id="VIGC01000046">
    <property type="protein sequence ID" value="TQE93202.1"/>
    <property type="molecule type" value="Genomic_DNA"/>
</dbReference>
<organism evidence="2 3">
    <name type="scientific">Litorilinea aerophila</name>
    <dbReference type="NCBI Taxonomy" id="1204385"/>
    <lineage>
        <taxon>Bacteria</taxon>
        <taxon>Bacillati</taxon>
        <taxon>Chloroflexota</taxon>
        <taxon>Caldilineae</taxon>
        <taxon>Caldilineales</taxon>
        <taxon>Caldilineaceae</taxon>
        <taxon>Litorilinea</taxon>
    </lineage>
</organism>
<keyword evidence="1" id="KW-0812">Transmembrane</keyword>
<feature type="transmembrane region" description="Helical" evidence="1">
    <location>
        <begin position="344"/>
        <end position="365"/>
    </location>
</feature>
<dbReference type="Proteomes" id="UP000317371">
    <property type="component" value="Unassembled WGS sequence"/>
</dbReference>
<feature type="transmembrane region" description="Helical" evidence="1">
    <location>
        <begin position="377"/>
        <end position="397"/>
    </location>
</feature>
<feature type="transmembrane region" description="Helical" evidence="1">
    <location>
        <begin position="255"/>
        <end position="274"/>
    </location>
</feature>
<sequence length="657" mass="70480">MQQQATVSVPIARGEGAARALRLLTVEQGAFGVCLLVALGLRLAGLSLLPLTPLEAANAWPAWLTAAAPAGLTGEMLAPLWPASPLLHTLQAALFWLAGGSDAQARGWPALAGAGLVLVLWPLRPLLNRRAPVALVAALWVAIDPWLVALSRLADGALLSLTLAMLVLAGIYRLAEGPDSQRRAWLWGTGVAAGLLLVSGPLAWCFVPVIVAWVWLNRQVWARPIPVARVAGSAGVAGVLAATGWLAWPQGLQMLGRSLTAWFGLWTGAGLVPWEAASYPVAWLPVRLLADQPLLLLAGVAGLLGLTLDFSSAPGSAARAWPRFLWLWLLWATFLWLLPGRHPLLLAVWAPPLLLAGAHGLAALVEGVPRDLDWREAWVVLGTLAVLAVSGLFWWVALTFGREFEPVMAQATLAIALLTVLVLVAYGVWTDPRHARWLAAAFVCTLLLCWTVAATWHLGYRERLGTLDGFLATVSHADLRQLVADVETISAQRTGHAHDLPVLLQVSRRQATPQGEARADFLPLLGWYLREMRNLSWRELAGPGSFLDAAVAAGEPLPLVITGTTGWEPGSSDLAGAGGLEYVGSRYTLTVTWLPTELLATPVEAPGADPAGGWLGLRARWREQIQPFLRWMLYRMVPPGGGLPGAREGVILWATRE</sequence>
<comment type="caution">
    <text evidence="2">The sequence shown here is derived from an EMBL/GenBank/DDBJ whole genome shotgun (WGS) entry which is preliminary data.</text>
</comment>
<evidence type="ECO:0000313" key="2">
    <source>
        <dbReference type="EMBL" id="TQE93202.1"/>
    </source>
</evidence>
<reference evidence="2 3" key="1">
    <citation type="submission" date="2019-06" db="EMBL/GenBank/DDBJ databases">
        <title>Genome sequence of Litorilinea aerophila BAA-2444.</title>
        <authorList>
            <person name="Maclea K.S."/>
            <person name="Maurais E.G."/>
            <person name="Iannazzi L.C."/>
        </authorList>
    </citation>
    <scope>NUCLEOTIDE SEQUENCE [LARGE SCALE GENOMIC DNA]</scope>
    <source>
        <strain evidence="2 3">ATCC BAA-2444</strain>
    </source>
</reference>
<dbReference type="OrthoDB" id="9955975at2"/>
<dbReference type="InterPro" id="IPR019962">
    <property type="entry name" value="CHP03663"/>
</dbReference>
<keyword evidence="1" id="KW-0472">Membrane</keyword>
<accession>A0A540V902</accession>
<feature type="transmembrane region" description="Helical" evidence="1">
    <location>
        <begin position="157"/>
        <end position="175"/>
    </location>
</feature>
<feature type="transmembrane region" description="Helical" evidence="1">
    <location>
        <begin position="409"/>
        <end position="430"/>
    </location>
</feature>
<feature type="transmembrane region" description="Helical" evidence="1">
    <location>
        <begin position="320"/>
        <end position="338"/>
    </location>
</feature>
<evidence type="ECO:0008006" key="4">
    <source>
        <dbReference type="Google" id="ProtNLM"/>
    </source>
</evidence>
<dbReference type="InParanoid" id="A0A540V902"/>
<dbReference type="PANTHER" id="PTHR41710">
    <property type="entry name" value="GLYCOSYL TRANSFERASE, FAMILY 39"/>
    <property type="match status" value="1"/>
</dbReference>
<evidence type="ECO:0000313" key="3">
    <source>
        <dbReference type="Proteomes" id="UP000317371"/>
    </source>
</evidence>
<feature type="transmembrane region" description="Helical" evidence="1">
    <location>
        <begin position="103"/>
        <end position="121"/>
    </location>
</feature>
<evidence type="ECO:0000256" key="1">
    <source>
        <dbReference type="SAM" id="Phobius"/>
    </source>
</evidence>
<feature type="transmembrane region" description="Helical" evidence="1">
    <location>
        <begin position="227"/>
        <end position="248"/>
    </location>
</feature>
<dbReference type="AlphaFoldDB" id="A0A540V902"/>
<keyword evidence="3" id="KW-1185">Reference proteome</keyword>
<feature type="transmembrane region" description="Helical" evidence="1">
    <location>
        <begin position="133"/>
        <end position="151"/>
    </location>
</feature>
<name>A0A540V902_9CHLR</name>
<feature type="transmembrane region" description="Helical" evidence="1">
    <location>
        <begin position="29"/>
        <end position="51"/>
    </location>
</feature>
<dbReference type="PANTHER" id="PTHR41710:SF2">
    <property type="entry name" value="GLYCOSYL TRANSFERASE FAMILY 39_83 DOMAIN-CONTAINING PROTEIN"/>
    <property type="match status" value="1"/>
</dbReference>
<feature type="transmembrane region" description="Helical" evidence="1">
    <location>
        <begin position="294"/>
        <end position="313"/>
    </location>
</feature>